<keyword evidence="1" id="KW-0812">Transmembrane</keyword>
<gene>
    <name evidence="2" type="ORF">SDC9_117999</name>
</gene>
<feature type="transmembrane region" description="Helical" evidence="1">
    <location>
        <begin position="7"/>
        <end position="31"/>
    </location>
</feature>
<dbReference type="AlphaFoldDB" id="A0A645BZP0"/>
<sequence>MRKFLKIVSFVFQPLLMPTFGIIILLFTNFAGFYTDIWKWFALGGTFLFTAILPATPILVMLRKGQIKDLYISKREQRTFPYLFSLLAYTFWTVFMWRVLQMPFFIVAMGIGSIVSIFIITLINTKWKISAHLSGIGGLTGGVFAYCYVMGVNPLWLMIMLLFISALTAVSRIELKAHTPAQTLAGFTVGFLMVFLPGIIVGDNLLSLFKI</sequence>
<feature type="transmembrane region" description="Helical" evidence="1">
    <location>
        <begin position="104"/>
        <end position="123"/>
    </location>
</feature>
<accession>A0A645BZP0</accession>
<keyword evidence="1" id="KW-1133">Transmembrane helix</keyword>
<organism evidence="2">
    <name type="scientific">bioreactor metagenome</name>
    <dbReference type="NCBI Taxonomy" id="1076179"/>
    <lineage>
        <taxon>unclassified sequences</taxon>
        <taxon>metagenomes</taxon>
        <taxon>ecological metagenomes</taxon>
    </lineage>
</organism>
<reference evidence="2" key="1">
    <citation type="submission" date="2019-08" db="EMBL/GenBank/DDBJ databases">
        <authorList>
            <person name="Kucharzyk K."/>
            <person name="Murdoch R.W."/>
            <person name="Higgins S."/>
            <person name="Loffler F."/>
        </authorList>
    </citation>
    <scope>NUCLEOTIDE SEQUENCE</scope>
</reference>
<feature type="transmembrane region" description="Helical" evidence="1">
    <location>
        <begin position="80"/>
        <end position="98"/>
    </location>
</feature>
<keyword evidence="1" id="KW-0472">Membrane</keyword>
<name>A0A645BZP0_9ZZZZ</name>
<comment type="caution">
    <text evidence="2">The sequence shown here is derived from an EMBL/GenBank/DDBJ whole genome shotgun (WGS) entry which is preliminary data.</text>
</comment>
<evidence type="ECO:0008006" key="3">
    <source>
        <dbReference type="Google" id="ProtNLM"/>
    </source>
</evidence>
<feature type="transmembrane region" description="Helical" evidence="1">
    <location>
        <begin position="130"/>
        <end position="149"/>
    </location>
</feature>
<evidence type="ECO:0000313" key="2">
    <source>
        <dbReference type="EMBL" id="MPM71036.1"/>
    </source>
</evidence>
<dbReference type="EMBL" id="VSSQ01023861">
    <property type="protein sequence ID" value="MPM71036.1"/>
    <property type="molecule type" value="Genomic_DNA"/>
</dbReference>
<feature type="transmembrane region" description="Helical" evidence="1">
    <location>
        <begin position="183"/>
        <end position="202"/>
    </location>
</feature>
<feature type="transmembrane region" description="Helical" evidence="1">
    <location>
        <begin position="37"/>
        <end position="60"/>
    </location>
</feature>
<proteinExistence type="predicted"/>
<feature type="transmembrane region" description="Helical" evidence="1">
    <location>
        <begin position="155"/>
        <end position="171"/>
    </location>
</feature>
<dbReference type="Gene3D" id="1.20.144.10">
    <property type="entry name" value="Phosphatidic acid phosphatase type 2/haloperoxidase"/>
    <property type="match status" value="1"/>
</dbReference>
<protein>
    <recommendedName>
        <fullName evidence="3">Phosphatidic acid phosphatase type 2/haloperoxidase domain-containing protein</fullName>
    </recommendedName>
</protein>
<evidence type="ECO:0000256" key="1">
    <source>
        <dbReference type="SAM" id="Phobius"/>
    </source>
</evidence>